<protein>
    <recommendedName>
        <fullName evidence="4">Lipoprotein</fullName>
    </recommendedName>
</protein>
<feature type="chain" id="PRO_5011475536" description="Lipoprotein" evidence="1">
    <location>
        <begin position="19"/>
        <end position="177"/>
    </location>
</feature>
<accession>A0A1I2DJD0</accession>
<dbReference type="OrthoDB" id="5348520at2"/>
<dbReference type="Proteomes" id="UP000199119">
    <property type="component" value="Unassembled WGS sequence"/>
</dbReference>
<keyword evidence="1" id="KW-0732">Signal</keyword>
<evidence type="ECO:0000313" key="3">
    <source>
        <dbReference type="Proteomes" id="UP000199119"/>
    </source>
</evidence>
<evidence type="ECO:0000313" key="2">
    <source>
        <dbReference type="EMBL" id="SFE80567.1"/>
    </source>
</evidence>
<dbReference type="RefSeq" id="WP_092939467.1">
    <property type="nucleotide sequence ID" value="NZ_FONX01000005.1"/>
</dbReference>
<sequence length="177" mass="18584">MKKLIFSVVALAALSGCAYNVSPYGAAVSNVESLKSQKLGAVSVGKFQSSEPGKASITCRAAGPVTVSPSFETYIENAFIDELKLAGAYNPSSPLVLTGKLEKIDFSSGISDGNWSFTLVLSNSRGESFTTQSIFGFSGSFVADKACQEVAQAFGPAVQKLVGDVVRNPKFRQIANP</sequence>
<feature type="signal peptide" evidence="1">
    <location>
        <begin position="1"/>
        <end position="18"/>
    </location>
</feature>
<dbReference type="STRING" id="1177982.SAMN04489711_105239"/>
<dbReference type="PROSITE" id="PS51257">
    <property type="entry name" value="PROKAR_LIPOPROTEIN"/>
    <property type="match status" value="1"/>
</dbReference>
<dbReference type="AlphaFoldDB" id="A0A1I2DJD0"/>
<reference evidence="3" key="1">
    <citation type="submission" date="2016-10" db="EMBL/GenBank/DDBJ databases">
        <authorList>
            <person name="Varghese N."/>
            <person name="Submissions S."/>
        </authorList>
    </citation>
    <scope>NUCLEOTIDE SEQUENCE [LARGE SCALE GENOMIC DNA]</scope>
    <source>
        <strain evidence="3">DSM 27981</strain>
    </source>
</reference>
<gene>
    <name evidence="2" type="ORF">SAMN04489711_105239</name>
</gene>
<proteinExistence type="predicted"/>
<organism evidence="2 3">
    <name type="scientific">Paracidovorax wautersii</name>
    <dbReference type="NCBI Taxonomy" id="1177982"/>
    <lineage>
        <taxon>Bacteria</taxon>
        <taxon>Pseudomonadati</taxon>
        <taxon>Pseudomonadota</taxon>
        <taxon>Betaproteobacteria</taxon>
        <taxon>Burkholderiales</taxon>
        <taxon>Comamonadaceae</taxon>
        <taxon>Paracidovorax</taxon>
    </lineage>
</organism>
<name>A0A1I2DJD0_9BURK</name>
<keyword evidence="3" id="KW-1185">Reference proteome</keyword>
<evidence type="ECO:0000256" key="1">
    <source>
        <dbReference type="SAM" id="SignalP"/>
    </source>
</evidence>
<evidence type="ECO:0008006" key="4">
    <source>
        <dbReference type="Google" id="ProtNLM"/>
    </source>
</evidence>
<dbReference type="EMBL" id="FONX01000005">
    <property type="protein sequence ID" value="SFE80567.1"/>
    <property type="molecule type" value="Genomic_DNA"/>
</dbReference>